<dbReference type="InterPro" id="IPR036565">
    <property type="entry name" value="Mur-like_cat_sf"/>
</dbReference>
<reference evidence="14" key="1">
    <citation type="submission" date="2023-06" db="EMBL/GenBank/DDBJ databases">
        <title>Genomic of Parafulvivirga corallium.</title>
        <authorList>
            <person name="Wang G."/>
        </authorList>
    </citation>
    <scope>NUCLEOTIDE SEQUENCE</scope>
    <source>
        <strain evidence="14">BMA10</strain>
    </source>
</reference>
<keyword evidence="1 10" id="KW-0963">Cytoplasm</keyword>
<protein>
    <recommendedName>
        <fullName evidence="10 11">UDP-N-acetylmuramoyl-tripeptide--D-alanyl-D-alanine ligase</fullName>
        <ecNumber evidence="10 11">6.3.2.10</ecNumber>
    </recommendedName>
    <alternativeName>
        <fullName evidence="10">D-alanyl-D-alanine-adding enzyme</fullName>
    </alternativeName>
</protein>
<keyword evidence="9 10" id="KW-0961">Cell wall biogenesis/degradation</keyword>
<keyword evidence="5 10" id="KW-0067">ATP-binding</keyword>
<evidence type="ECO:0000256" key="7">
    <source>
        <dbReference type="ARBA" id="ARBA00022984"/>
    </source>
</evidence>
<keyword evidence="15" id="KW-1185">Reference proteome</keyword>
<keyword evidence="3 10" id="KW-0132">Cell division</keyword>
<dbReference type="PANTHER" id="PTHR43024:SF1">
    <property type="entry name" value="UDP-N-ACETYLMURAMOYL-TRIPEPTIDE--D-ALANYL-D-ALANINE LIGASE"/>
    <property type="match status" value="1"/>
</dbReference>
<dbReference type="RefSeq" id="WP_346753331.1">
    <property type="nucleotide sequence ID" value="NZ_JAUJEA010000007.1"/>
</dbReference>
<keyword evidence="7 10" id="KW-0573">Peptidoglycan synthesis</keyword>
<dbReference type="InterPro" id="IPR004101">
    <property type="entry name" value="Mur_ligase_C"/>
</dbReference>
<dbReference type="InterPro" id="IPR035911">
    <property type="entry name" value="MurE/MurF_N"/>
</dbReference>
<keyword evidence="8 10" id="KW-0131">Cell cycle</keyword>
<dbReference type="InterPro" id="IPR013221">
    <property type="entry name" value="Mur_ligase_cen"/>
</dbReference>
<dbReference type="Pfam" id="PF02875">
    <property type="entry name" value="Mur_ligase_C"/>
    <property type="match status" value="1"/>
</dbReference>
<dbReference type="NCBIfam" id="TIGR01143">
    <property type="entry name" value="murF"/>
    <property type="match status" value="1"/>
</dbReference>
<comment type="pathway">
    <text evidence="10 11">Cell wall biogenesis; peptidoglycan biosynthesis.</text>
</comment>
<comment type="function">
    <text evidence="10 11">Involved in cell wall formation. Catalyzes the final step in the synthesis of UDP-N-acetylmuramoyl-pentapeptide, the precursor of murein.</text>
</comment>
<feature type="domain" description="Mur ligase C-terminal" evidence="12">
    <location>
        <begin position="304"/>
        <end position="415"/>
    </location>
</feature>
<evidence type="ECO:0000313" key="15">
    <source>
        <dbReference type="Proteomes" id="UP001172082"/>
    </source>
</evidence>
<dbReference type="InterPro" id="IPR005863">
    <property type="entry name" value="UDP-N-AcMur_synth"/>
</dbReference>
<dbReference type="SUPFAM" id="SSF53244">
    <property type="entry name" value="MurD-like peptide ligases, peptide-binding domain"/>
    <property type="match status" value="1"/>
</dbReference>
<evidence type="ECO:0000256" key="10">
    <source>
        <dbReference type="HAMAP-Rule" id="MF_02019"/>
    </source>
</evidence>
<feature type="domain" description="Mur ligase central" evidence="13">
    <location>
        <begin position="94"/>
        <end position="274"/>
    </location>
</feature>
<keyword evidence="4 10" id="KW-0547">Nucleotide-binding</keyword>
<proteinExistence type="inferred from homology"/>
<comment type="similarity">
    <text evidence="10">Belongs to the MurCDEF family. MurF subfamily.</text>
</comment>
<dbReference type="InterPro" id="IPR036615">
    <property type="entry name" value="Mur_ligase_C_dom_sf"/>
</dbReference>
<dbReference type="EC" id="6.3.2.10" evidence="10 11"/>
<evidence type="ECO:0000256" key="5">
    <source>
        <dbReference type="ARBA" id="ARBA00022840"/>
    </source>
</evidence>
<dbReference type="HAMAP" id="MF_02019">
    <property type="entry name" value="MurF"/>
    <property type="match status" value="1"/>
</dbReference>
<accession>A0ABT8KRG0</accession>
<evidence type="ECO:0000256" key="6">
    <source>
        <dbReference type="ARBA" id="ARBA00022960"/>
    </source>
</evidence>
<evidence type="ECO:0000259" key="12">
    <source>
        <dbReference type="Pfam" id="PF02875"/>
    </source>
</evidence>
<dbReference type="PANTHER" id="PTHR43024">
    <property type="entry name" value="UDP-N-ACETYLMURAMOYL-TRIPEPTIDE--D-ALANYL-D-ALANINE LIGASE"/>
    <property type="match status" value="1"/>
</dbReference>
<keyword evidence="2 10" id="KW-0436">Ligase</keyword>
<evidence type="ECO:0000313" key="14">
    <source>
        <dbReference type="EMBL" id="MDN5203306.1"/>
    </source>
</evidence>
<gene>
    <name evidence="10 14" type="primary">murF</name>
    <name evidence="14" type="ORF">QQ008_18105</name>
</gene>
<dbReference type="SUPFAM" id="SSF63418">
    <property type="entry name" value="MurE/MurF N-terminal domain"/>
    <property type="match status" value="1"/>
</dbReference>
<evidence type="ECO:0000256" key="1">
    <source>
        <dbReference type="ARBA" id="ARBA00022490"/>
    </source>
</evidence>
<feature type="binding site" evidence="10">
    <location>
        <begin position="96"/>
        <end position="102"/>
    </location>
    <ligand>
        <name>ATP</name>
        <dbReference type="ChEBI" id="CHEBI:30616"/>
    </ligand>
</feature>
<evidence type="ECO:0000256" key="11">
    <source>
        <dbReference type="RuleBase" id="RU004136"/>
    </source>
</evidence>
<evidence type="ECO:0000256" key="2">
    <source>
        <dbReference type="ARBA" id="ARBA00022598"/>
    </source>
</evidence>
<dbReference type="EMBL" id="JAUJEA010000007">
    <property type="protein sequence ID" value="MDN5203306.1"/>
    <property type="molecule type" value="Genomic_DNA"/>
</dbReference>
<dbReference type="Gene3D" id="3.90.190.20">
    <property type="entry name" value="Mur ligase, C-terminal domain"/>
    <property type="match status" value="1"/>
</dbReference>
<name>A0ABT8KRG0_9BACT</name>
<dbReference type="Gene3D" id="3.40.1190.10">
    <property type="entry name" value="Mur-like, catalytic domain"/>
    <property type="match status" value="1"/>
</dbReference>
<sequence>MIEALYEKFLKSKGVSTDTRDIQKDTIFFALKGPNFNANSFAGEALEKGASYVVIDDESYKVDDRCVVVSDSLKALQELANFHRKKLKIPVIGITGTNGKTTTKELIHAVLSKKFNTLATEGNLNNHIGVPLTLLSIGKKVEIAIIEMGASKIGDIAELCQIAEPTHGLITNIGKGHTEGFGGIDGVIRGKSELYQYLLETNGKVFINSNNEILSNMAKRFERPYMYPAYADYYHCQLVTADPFLVIKSEAGNLVETNLIGDYNFENIAAALCIGKFFDVPPKKANRGISQYSPKNNRSQISKIGSNTVILDAYNANPNSMQAAINNLASMESENKVAILGDMKELGDISEEEHRQIGALTKEKSFKKVLYCGALMKCAKEIDSHALYFEDRERLKAYLKEHEIKNSLVLIKASRSMGLEDVVGDLEAGS</sequence>
<dbReference type="GO" id="GO:0016874">
    <property type="term" value="F:ligase activity"/>
    <property type="evidence" value="ECO:0007669"/>
    <property type="project" value="UniProtKB-KW"/>
</dbReference>
<comment type="caution">
    <text evidence="14">The sequence shown here is derived from an EMBL/GenBank/DDBJ whole genome shotgun (WGS) entry which is preliminary data.</text>
</comment>
<comment type="catalytic activity">
    <reaction evidence="10 11">
        <text>D-alanyl-D-alanine + UDP-N-acetyl-alpha-D-muramoyl-L-alanyl-gamma-D-glutamyl-meso-2,6-diaminopimelate + ATP = UDP-N-acetyl-alpha-D-muramoyl-L-alanyl-gamma-D-glutamyl-meso-2,6-diaminopimeloyl-D-alanyl-D-alanine + ADP + phosphate + H(+)</text>
        <dbReference type="Rhea" id="RHEA:28374"/>
        <dbReference type="ChEBI" id="CHEBI:15378"/>
        <dbReference type="ChEBI" id="CHEBI:30616"/>
        <dbReference type="ChEBI" id="CHEBI:43474"/>
        <dbReference type="ChEBI" id="CHEBI:57822"/>
        <dbReference type="ChEBI" id="CHEBI:61386"/>
        <dbReference type="ChEBI" id="CHEBI:83905"/>
        <dbReference type="ChEBI" id="CHEBI:456216"/>
        <dbReference type="EC" id="6.3.2.10"/>
    </reaction>
</comment>
<organism evidence="14 15">
    <name type="scientific">Splendidivirga corallicola</name>
    <dbReference type="NCBI Taxonomy" id="3051826"/>
    <lineage>
        <taxon>Bacteria</taxon>
        <taxon>Pseudomonadati</taxon>
        <taxon>Bacteroidota</taxon>
        <taxon>Cytophagia</taxon>
        <taxon>Cytophagales</taxon>
        <taxon>Splendidivirgaceae</taxon>
        <taxon>Splendidivirga</taxon>
    </lineage>
</organism>
<dbReference type="SUPFAM" id="SSF53623">
    <property type="entry name" value="MurD-like peptide ligases, catalytic domain"/>
    <property type="match status" value="1"/>
</dbReference>
<dbReference type="Gene3D" id="3.40.1390.10">
    <property type="entry name" value="MurE/MurF, N-terminal domain"/>
    <property type="match status" value="1"/>
</dbReference>
<evidence type="ECO:0000256" key="4">
    <source>
        <dbReference type="ARBA" id="ARBA00022741"/>
    </source>
</evidence>
<evidence type="ECO:0000256" key="3">
    <source>
        <dbReference type="ARBA" id="ARBA00022618"/>
    </source>
</evidence>
<dbReference type="InterPro" id="IPR051046">
    <property type="entry name" value="MurCDEF_CellWall_CoF430Synth"/>
</dbReference>
<dbReference type="Proteomes" id="UP001172082">
    <property type="component" value="Unassembled WGS sequence"/>
</dbReference>
<dbReference type="Pfam" id="PF08245">
    <property type="entry name" value="Mur_ligase_M"/>
    <property type="match status" value="1"/>
</dbReference>
<evidence type="ECO:0000256" key="9">
    <source>
        <dbReference type="ARBA" id="ARBA00023316"/>
    </source>
</evidence>
<evidence type="ECO:0000256" key="8">
    <source>
        <dbReference type="ARBA" id="ARBA00023306"/>
    </source>
</evidence>
<comment type="subcellular location">
    <subcellularLocation>
        <location evidence="10 11">Cytoplasm</location>
    </subcellularLocation>
</comment>
<keyword evidence="6 10" id="KW-0133">Cell shape</keyword>
<evidence type="ECO:0000259" key="13">
    <source>
        <dbReference type="Pfam" id="PF08245"/>
    </source>
</evidence>